<dbReference type="AlphaFoldDB" id="A0A3R8L1J8"/>
<dbReference type="EMBL" id="QWZQ01000015">
    <property type="protein sequence ID" value="RRK10704.1"/>
    <property type="molecule type" value="Genomic_DNA"/>
</dbReference>
<proteinExistence type="predicted"/>
<organism evidence="2 3">
    <name type="scientific">Lactiplantibacillus garii</name>
    <dbReference type="NCBI Taxonomy" id="2306423"/>
    <lineage>
        <taxon>Bacteria</taxon>
        <taxon>Bacillati</taxon>
        <taxon>Bacillota</taxon>
        <taxon>Bacilli</taxon>
        <taxon>Lactobacillales</taxon>
        <taxon>Lactobacillaceae</taxon>
        <taxon>Lactiplantibacillus</taxon>
    </lineage>
</organism>
<dbReference type="Proteomes" id="UP000283633">
    <property type="component" value="Unassembled WGS sequence"/>
</dbReference>
<sequence>MSKFDISLITADRAKGMLTEYKEQRKNSIPRLAHPGRYILPDYKLTRRRAAFKIVKHTFLTPHYKSYVAMDSDNGHTLWFHNFGSLTEALFWLETGLKISDTDSHSNYKEWVAKHTAEIDAFKDLLRERKKAQPKKARPSKKASATKKKIK</sequence>
<reference evidence="2 3" key="1">
    <citation type="submission" date="2018-08" db="EMBL/GenBank/DDBJ databases">
        <title>Genome Lactobacillus garii FI11369.</title>
        <authorList>
            <person name="Diaz M."/>
            <person name="Narbad A."/>
        </authorList>
    </citation>
    <scope>NUCLEOTIDE SEQUENCE [LARGE SCALE GENOMIC DNA]</scope>
    <source>
        <strain evidence="2 3">FI11369</strain>
    </source>
</reference>
<dbReference type="OrthoDB" id="2321256at2"/>
<gene>
    <name evidence="2" type="ORF">D1831_05870</name>
</gene>
<dbReference type="RefSeq" id="WP_125071998.1">
    <property type="nucleotide sequence ID" value="NZ_QWZQ01000015.1"/>
</dbReference>
<protein>
    <submittedName>
        <fullName evidence="2">Uncharacterized protein</fullName>
    </submittedName>
</protein>
<name>A0A3R8L1J8_9LACO</name>
<feature type="region of interest" description="Disordered" evidence="1">
    <location>
        <begin position="128"/>
        <end position="151"/>
    </location>
</feature>
<evidence type="ECO:0000313" key="2">
    <source>
        <dbReference type="EMBL" id="RRK10704.1"/>
    </source>
</evidence>
<keyword evidence="3" id="KW-1185">Reference proteome</keyword>
<evidence type="ECO:0000313" key="3">
    <source>
        <dbReference type="Proteomes" id="UP000283633"/>
    </source>
</evidence>
<evidence type="ECO:0000256" key="1">
    <source>
        <dbReference type="SAM" id="MobiDB-lite"/>
    </source>
</evidence>
<comment type="caution">
    <text evidence="2">The sequence shown here is derived from an EMBL/GenBank/DDBJ whole genome shotgun (WGS) entry which is preliminary data.</text>
</comment>
<accession>A0A3R8L1J8</accession>